<accession>A0A1R4IA57</accession>
<dbReference type="PANTHER" id="PTHR30024:SF42">
    <property type="entry name" value="ALIPHATIC SULFONATES-BINDING PROTEIN-RELATED"/>
    <property type="match status" value="1"/>
</dbReference>
<evidence type="ECO:0000313" key="7">
    <source>
        <dbReference type="EMBL" id="SJN16725.1"/>
    </source>
</evidence>
<evidence type="ECO:0000256" key="4">
    <source>
        <dbReference type="ARBA" id="ARBA00022729"/>
    </source>
</evidence>
<dbReference type="InterPro" id="IPR010067">
    <property type="entry name" value="ABC_SsuA_sub-bd"/>
</dbReference>
<dbReference type="PROSITE" id="PS51257">
    <property type="entry name" value="PROKAR_LIPOPROTEIN"/>
    <property type="match status" value="1"/>
</dbReference>
<dbReference type="GO" id="GO:0042626">
    <property type="term" value="F:ATPase-coupled transmembrane transporter activity"/>
    <property type="evidence" value="ECO:0007669"/>
    <property type="project" value="InterPro"/>
</dbReference>
<dbReference type="GO" id="GO:0016020">
    <property type="term" value="C:membrane"/>
    <property type="evidence" value="ECO:0007669"/>
    <property type="project" value="InterPro"/>
</dbReference>
<feature type="chain" id="PRO_5012978071" evidence="5">
    <location>
        <begin position="24"/>
        <end position="329"/>
    </location>
</feature>
<evidence type="ECO:0000256" key="2">
    <source>
        <dbReference type="ARBA" id="ARBA00010742"/>
    </source>
</evidence>
<sequence>MTKIRTILTAGLLAALVAGTAACSTSQGGGDAENGTVRIGYQKGNTVNILKARGNLDERLAEEGYDVEWTELSIGIAVLEALNTGNIDFGHSSDANAVFSAAGGKPVEYAASETPYPTGVALVSKAGSGIDDVDDLVGRSVGVIEGGNMHYLLIRALEEAGHSIDDVDVKYYKAAADGLSAFQQGSFDVLGTWDPYLAIIQQTVDTTTVTDATGLADNRTFYFASEKLQTEDSEVLSIILDELQESDQWAEQNKDEAAQILADELGLDVEPLEAAHERRTFGVQPVDDAAVEAQQQLADTFYDAGLFDTPITIADYVTASPAWLPDSVR</sequence>
<dbReference type="SMART" id="SM00062">
    <property type="entry name" value="PBPb"/>
    <property type="match status" value="1"/>
</dbReference>
<organism evidence="7 8">
    <name type="scientific">Mycetocola reblochoni REB411</name>
    <dbReference type="NCBI Taxonomy" id="1255698"/>
    <lineage>
        <taxon>Bacteria</taxon>
        <taxon>Bacillati</taxon>
        <taxon>Actinomycetota</taxon>
        <taxon>Actinomycetes</taxon>
        <taxon>Micrococcales</taxon>
        <taxon>Microbacteriaceae</taxon>
        <taxon>Mycetocola</taxon>
    </lineage>
</organism>
<gene>
    <name evidence="7" type="ORF">FM119_00640</name>
</gene>
<proteinExistence type="inferred from homology"/>
<dbReference type="OrthoDB" id="7374754at2"/>
<dbReference type="RefSeq" id="WP_087135765.1">
    <property type="nucleotide sequence ID" value="NZ_FUKR01000005.1"/>
</dbReference>
<keyword evidence="8" id="KW-1185">Reference proteome</keyword>
<protein>
    <submittedName>
        <fullName evidence="7">Alkanesulfonates-binding protein</fullName>
    </submittedName>
</protein>
<comment type="similarity">
    <text evidence="2">Belongs to the bacterial solute-binding protein SsuA/TauA family.</text>
</comment>
<dbReference type="GO" id="GO:0042597">
    <property type="term" value="C:periplasmic space"/>
    <property type="evidence" value="ECO:0007669"/>
    <property type="project" value="UniProtKB-SubCell"/>
</dbReference>
<feature type="signal peptide" evidence="5">
    <location>
        <begin position="1"/>
        <end position="23"/>
    </location>
</feature>
<evidence type="ECO:0000259" key="6">
    <source>
        <dbReference type="SMART" id="SM00062"/>
    </source>
</evidence>
<dbReference type="InterPro" id="IPR015168">
    <property type="entry name" value="SsuA/THI5"/>
</dbReference>
<name>A0A1R4IA57_9MICO</name>
<evidence type="ECO:0000256" key="5">
    <source>
        <dbReference type="SAM" id="SignalP"/>
    </source>
</evidence>
<keyword evidence="3" id="KW-0813">Transport</keyword>
<dbReference type="InterPro" id="IPR001638">
    <property type="entry name" value="Solute-binding_3/MltF_N"/>
</dbReference>
<evidence type="ECO:0000256" key="3">
    <source>
        <dbReference type="ARBA" id="ARBA00022448"/>
    </source>
</evidence>
<reference evidence="8" key="1">
    <citation type="submission" date="2017-02" db="EMBL/GenBank/DDBJ databases">
        <authorList>
            <person name="Dridi B."/>
        </authorList>
    </citation>
    <scope>NUCLEOTIDE SEQUENCE [LARGE SCALE GENOMIC DNA]</scope>
    <source>
        <strain evidence="8">EB411</strain>
    </source>
</reference>
<dbReference type="NCBIfam" id="TIGR01728">
    <property type="entry name" value="SsuA_fam"/>
    <property type="match status" value="1"/>
</dbReference>
<evidence type="ECO:0000313" key="8">
    <source>
        <dbReference type="Proteomes" id="UP000196778"/>
    </source>
</evidence>
<dbReference type="SUPFAM" id="SSF53850">
    <property type="entry name" value="Periplasmic binding protein-like II"/>
    <property type="match status" value="1"/>
</dbReference>
<dbReference type="PANTHER" id="PTHR30024">
    <property type="entry name" value="ALIPHATIC SULFONATES-BINDING PROTEIN-RELATED"/>
    <property type="match status" value="1"/>
</dbReference>
<evidence type="ECO:0000256" key="1">
    <source>
        <dbReference type="ARBA" id="ARBA00004418"/>
    </source>
</evidence>
<feature type="domain" description="Solute-binding protein family 3/N-terminal" evidence="6">
    <location>
        <begin position="36"/>
        <end position="253"/>
    </location>
</feature>
<comment type="subcellular location">
    <subcellularLocation>
        <location evidence="1">Periplasm</location>
    </subcellularLocation>
</comment>
<dbReference type="Proteomes" id="UP000196778">
    <property type="component" value="Unassembled WGS sequence"/>
</dbReference>
<dbReference type="Pfam" id="PF09084">
    <property type="entry name" value="NMT1"/>
    <property type="match status" value="1"/>
</dbReference>
<keyword evidence="4 5" id="KW-0732">Signal</keyword>
<dbReference type="AlphaFoldDB" id="A0A1R4IA57"/>
<dbReference type="Gene3D" id="3.40.190.10">
    <property type="entry name" value="Periplasmic binding protein-like II"/>
    <property type="match status" value="2"/>
</dbReference>
<dbReference type="EMBL" id="FUKR01000005">
    <property type="protein sequence ID" value="SJN16725.1"/>
    <property type="molecule type" value="Genomic_DNA"/>
</dbReference>